<dbReference type="RefSeq" id="WP_317489649.1">
    <property type="nucleotide sequence ID" value="NZ_CP136051.1"/>
</dbReference>
<dbReference type="InterPro" id="IPR009056">
    <property type="entry name" value="Cyt_c-like_dom"/>
</dbReference>
<keyword evidence="8" id="KW-1185">Reference proteome</keyword>
<reference evidence="7 8" key="1">
    <citation type="journal article" date="2023" name="Microbiol. Resour. Announc.">
        <title>Complete Genome Sequence of Imperialibacter roseus strain P4T.</title>
        <authorList>
            <person name="Tizabi D.R."/>
            <person name="Bachvaroff T."/>
            <person name="Hill R.T."/>
        </authorList>
    </citation>
    <scope>NUCLEOTIDE SEQUENCE [LARGE SCALE GENOMIC DNA]</scope>
    <source>
        <strain evidence="7 8">P4T</strain>
    </source>
</reference>
<accession>A0ABZ0IPK9</accession>
<dbReference type="PROSITE" id="PS51007">
    <property type="entry name" value="CYTC"/>
    <property type="match status" value="1"/>
</dbReference>
<dbReference type="Gene3D" id="1.10.760.10">
    <property type="entry name" value="Cytochrome c-like domain"/>
    <property type="match status" value="1"/>
</dbReference>
<feature type="chain" id="PRO_5046134523" evidence="5">
    <location>
        <begin position="23"/>
        <end position="162"/>
    </location>
</feature>
<evidence type="ECO:0000256" key="5">
    <source>
        <dbReference type="SAM" id="SignalP"/>
    </source>
</evidence>
<name>A0ABZ0IPK9_9BACT</name>
<evidence type="ECO:0000256" key="2">
    <source>
        <dbReference type="ARBA" id="ARBA00022723"/>
    </source>
</evidence>
<evidence type="ECO:0000256" key="1">
    <source>
        <dbReference type="ARBA" id="ARBA00022617"/>
    </source>
</evidence>
<evidence type="ECO:0000313" key="7">
    <source>
        <dbReference type="EMBL" id="WOK06958.1"/>
    </source>
</evidence>
<feature type="signal peptide" evidence="5">
    <location>
        <begin position="1"/>
        <end position="22"/>
    </location>
</feature>
<dbReference type="InterPro" id="IPR036909">
    <property type="entry name" value="Cyt_c-like_dom_sf"/>
</dbReference>
<dbReference type="SUPFAM" id="SSF46626">
    <property type="entry name" value="Cytochrome c"/>
    <property type="match status" value="1"/>
</dbReference>
<dbReference type="PANTHER" id="PTHR35008">
    <property type="entry name" value="BLL4482 PROTEIN-RELATED"/>
    <property type="match status" value="1"/>
</dbReference>
<proteinExistence type="predicted"/>
<dbReference type="Pfam" id="PF00034">
    <property type="entry name" value="Cytochrom_C"/>
    <property type="match status" value="1"/>
</dbReference>
<dbReference type="InterPro" id="IPR051459">
    <property type="entry name" value="Cytochrome_c-type_DH"/>
</dbReference>
<sequence>MSRKRILALALVSFMAASISMTSCSSGDKKQEAKSDDIYEGLDERTSIRLRQYMSEGAQLYKQNCSACHQTEGQGLAALIPPLAGSDFLMADAKKAACIIKNGQSGKITVNGVEYDGVMPMLSLKDLEIAEILTYVSNSWGNKKGLIDVNDVAAFLRDCETK</sequence>
<protein>
    <submittedName>
        <fullName evidence="7">Cytochrome c</fullName>
    </submittedName>
</protein>
<evidence type="ECO:0000313" key="8">
    <source>
        <dbReference type="Proteomes" id="UP001302349"/>
    </source>
</evidence>
<feature type="domain" description="Cytochrome c" evidence="6">
    <location>
        <begin position="52"/>
        <end position="160"/>
    </location>
</feature>
<keyword evidence="5" id="KW-0732">Signal</keyword>
<dbReference type="PANTHER" id="PTHR35008:SF8">
    <property type="entry name" value="ALCOHOL DEHYDROGENASE CYTOCHROME C SUBUNIT"/>
    <property type="match status" value="1"/>
</dbReference>
<gene>
    <name evidence="7" type="ORF">RT717_28240</name>
</gene>
<dbReference type="Proteomes" id="UP001302349">
    <property type="component" value="Chromosome"/>
</dbReference>
<keyword evidence="3 4" id="KW-0408">Iron</keyword>
<keyword evidence="1 4" id="KW-0349">Heme</keyword>
<evidence type="ECO:0000256" key="3">
    <source>
        <dbReference type="ARBA" id="ARBA00023004"/>
    </source>
</evidence>
<evidence type="ECO:0000259" key="6">
    <source>
        <dbReference type="PROSITE" id="PS51007"/>
    </source>
</evidence>
<evidence type="ECO:0000256" key="4">
    <source>
        <dbReference type="PROSITE-ProRule" id="PRU00433"/>
    </source>
</evidence>
<dbReference type="EMBL" id="CP136051">
    <property type="protein sequence ID" value="WOK06958.1"/>
    <property type="molecule type" value="Genomic_DNA"/>
</dbReference>
<keyword evidence="2 4" id="KW-0479">Metal-binding</keyword>
<dbReference type="PROSITE" id="PS51257">
    <property type="entry name" value="PROKAR_LIPOPROTEIN"/>
    <property type="match status" value="1"/>
</dbReference>
<organism evidence="7 8">
    <name type="scientific">Imperialibacter roseus</name>
    <dbReference type="NCBI Taxonomy" id="1324217"/>
    <lineage>
        <taxon>Bacteria</taxon>
        <taxon>Pseudomonadati</taxon>
        <taxon>Bacteroidota</taxon>
        <taxon>Cytophagia</taxon>
        <taxon>Cytophagales</taxon>
        <taxon>Flammeovirgaceae</taxon>
        <taxon>Imperialibacter</taxon>
    </lineage>
</organism>